<protein>
    <submittedName>
        <fullName evidence="2">Uncharacterized protein</fullName>
    </submittedName>
</protein>
<proteinExistence type="predicted"/>
<evidence type="ECO:0000313" key="3">
    <source>
        <dbReference type="Proteomes" id="UP001362999"/>
    </source>
</evidence>
<comment type="caution">
    <text evidence="2">The sequence shown here is derived from an EMBL/GenBank/DDBJ whole genome shotgun (WGS) entry which is preliminary data.</text>
</comment>
<name>A0AAW0ASQ9_9AGAR</name>
<gene>
    <name evidence="2" type="ORF">R3P38DRAFT_2543115</name>
</gene>
<sequence>MPLLTEAHQRKQKAWAEVHYYWTEKDWRAVIFSDRSKFGRMGENGAGGSWSRPATLAMPERTSHRAAGV</sequence>
<dbReference type="InterPro" id="IPR036397">
    <property type="entry name" value="RNaseH_sf"/>
</dbReference>
<dbReference type="EMBL" id="JAWWNJ010000052">
    <property type="protein sequence ID" value="KAK7016101.1"/>
    <property type="molecule type" value="Genomic_DNA"/>
</dbReference>
<evidence type="ECO:0000256" key="1">
    <source>
        <dbReference type="SAM" id="MobiDB-lite"/>
    </source>
</evidence>
<evidence type="ECO:0000313" key="2">
    <source>
        <dbReference type="EMBL" id="KAK7016101.1"/>
    </source>
</evidence>
<dbReference type="GO" id="GO:0003676">
    <property type="term" value="F:nucleic acid binding"/>
    <property type="evidence" value="ECO:0007669"/>
    <property type="project" value="InterPro"/>
</dbReference>
<organism evidence="2 3">
    <name type="scientific">Favolaschia claudopus</name>
    <dbReference type="NCBI Taxonomy" id="2862362"/>
    <lineage>
        <taxon>Eukaryota</taxon>
        <taxon>Fungi</taxon>
        <taxon>Dikarya</taxon>
        <taxon>Basidiomycota</taxon>
        <taxon>Agaricomycotina</taxon>
        <taxon>Agaricomycetes</taxon>
        <taxon>Agaricomycetidae</taxon>
        <taxon>Agaricales</taxon>
        <taxon>Marasmiineae</taxon>
        <taxon>Mycenaceae</taxon>
        <taxon>Favolaschia</taxon>
    </lineage>
</organism>
<keyword evidence="3" id="KW-1185">Reference proteome</keyword>
<accession>A0AAW0ASQ9</accession>
<dbReference type="Proteomes" id="UP001362999">
    <property type="component" value="Unassembled WGS sequence"/>
</dbReference>
<dbReference type="AlphaFoldDB" id="A0AAW0ASQ9"/>
<dbReference type="Gene3D" id="3.30.420.10">
    <property type="entry name" value="Ribonuclease H-like superfamily/Ribonuclease H"/>
    <property type="match status" value="1"/>
</dbReference>
<reference evidence="2 3" key="1">
    <citation type="journal article" date="2024" name="J Genomics">
        <title>Draft genome sequencing and assembly of Favolaschia claudopus CIRM-BRFM 2984 isolated from oak limbs.</title>
        <authorList>
            <person name="Navarro D."/>
            <person name="Drula E."/>
            <person name="Chaduli D."/>
            <person name="Cazenave R."/>
            <person name="Ahrendt S."/>
            <person name="Wang J."/>
            <person name="Lipzen A."/>
            <person name="Daum C."/>
            <person name="Barry K."/>
            <person name="Grigoriev I.V."/>
            <person name="Favel A."/>
            <person name="Rosso M.N."/>
            <person name="Martin F."/>
        </authorList>
    </citation>
    <scope>NUCLEOTIDE SEQUENCE [LARGE SCALE GENOMIC DNA]</scope>
    <source>
        <strain evidence="2 3">CIRM-BRFM 2984</strain>
    </source>
</reference>
<feature type="region of interest" description="Disordered" evidence="1">
    <location>
        <begin position="42"/>
        <end position="69"/>
    </location>
</feature>